<protein>
    <submittedName>
        <fullName evidence="3">Septum formation initiator</fullName>
    </submittedName>
</protein>
<gene>
    <name evidence="3" type="ORF">GCM10009550_08060</name>
</gene>
<dbReference type="PANTHER" id="PTHR43384">
    <property type="entry name" value="SEPTUM SITE-DETERMINING PROTEIN MIND HOMOLOG, CHLOROPLASTIC-RELATED"/>
    <property type="match status" value="1"/>
</dbReference>
<dbReference type="NCBIfam" id="TIGR03815">
    <property type="entry name" value="CpaE_hom_Actino"/>
    <property type="match status" value="1"/>
</dbReference>
<reference evidence="3 4" key="1">
    <citation type="journal article" date="2019" name="Int. J. Syst. Evol. Microbiol.">
        <title>The Global Catalogue of Microorganisms (GCM) 10K type strain sequencing project: providing services to taxonomists for standard genome sequencing and annotation.</title>
        <authorList>
            <consortium name="The Broad Institute Genomics Platform"/>
            <consortium name="The Broad Institute Genome Sequencing Center for Infectious Disease"/>
            <person name="Wu L."/>
            <person name="Ma J."/>
        </authorList>
    </citation>
    <scope>NUCLEOTIDE SEQUENCE [LARGE SCALE GENOMIC DNA]</scope>
    <source>
        <strain evidence="3 4">JCM 10696</strain>
    </source>
</reference>
<dbReference type="SUPFAM" id="SSF52540">
    <property type="entry name" value="P-loop containing nucleoside triphosphate hydrolases"/>
    <property type="match status" value="1"/>
</dbReference>
<dbReference type="InterPro" id="IPR059050">
    <property type="entry name" value="Rv3660c_N"/>
</dbReference>
<evidence type="ECO:0000259" key="1">
    <source>
        <dbReference type="Pfam" id="PF01656"/>
    </source>
</evidence>
<dbReference type="InterPro" id="IPR022521">
    <property type="entry name" value="Rv3660c"/>
</dbReference>
<evidence type="ECO:0000313" key="3">
    <source>
        <dbReference type="EMBL" id="GAA0939498.1"/>
    </source>
</evidence>
<sequence>MNALVLSGDPELVDDVRRLAAAASVEVEVAGHAAEARSRWHRAAVVLLGADALAGSPPRRDGLVVLSREASVAVYRRALDLGAERVAVLPEDEPWLTDRLLRACSPPASGRVIAVTGARGGAGASVLATTLALIAARRGLRVLLLDLDPLSAGLDVVLGLERAQGTRWPDLARLRGRLSPDTLHRSLPSTRGVAVLSHAHDRPSRVPAEALASVLTAARHAYTLTVADCPRGALPPADETLLLVPAEVRSVLSARSLAATPVPPLLITRGPAPARMPSTAIAESLSLPLYGHYDFDRHIPPALEQAALPTRGPLARLCTRLLTTLLPGPP</sequence>
<dbReference type="Pfam" id="PF01656">
    <property type="entry name" value="CbiA"/>
    <property type="match status" value="1"/>
</dbReference>
<dbReference type="InterPro" id="IPR002586">
    <property type="entry name" value="CobQ/CobB/MinD/ParA_Nub-bd_dom"/>
</dbReference>
<comment type="caution">
    <text evidence="3">The sequence shown here is derived from an EMBL/GenBank/DDBJ whole genome shotgun (WGS) entry which is preliminary data.</text>
</comment>
<dbReference type="Proteomes" id="UP001500665">
    <property type="component" value="Unassembled WGS sequence"/>
</dbReference>
<dbReference type="Pfam" id="PF26563">
    <property type="entry name" value="Rv3660c_N"/>
    <property type="match status" value="1"/>
</dbReference>
<proteinExistence type="predicted"/>
<feature type="domain" description="Rv3660c-like CheY-like N-terminal" evidence="2">
    <location>
        <begin position="8"/>
        <end position="107"/>
    </location>
</feature>
<organism evidence="3 4">
    <name type="scientific">Actinocorallia libanotica</name>
    <dbReference type="NCBI Taxonomy" id="46162"/>
    <lineage>
        <taxon>Bacteria</taxon>
        <taxon>Bacillati</taxon>
        <taxon>Actinomycetota</taxon>
        <taxon>Actinomycetes</taxon>
        <taxon>Streptosporangiales</taxon>
        <taxon>Thermomonosporaceae</taxon>
        <taxon>Actinocorallia</taxon>
    </lineage>
</organism>
<dbReference type="PANTHER" id="PTHR43384:SF11">
    <property type="entry name" value="SEPTUM SITE DETERMINING PROTEIN"/>
    <property type="match status" value="1"/>
</dbReference>
<feature type="domain" description="CobQ/CobB/MinD/ParA nucleotide binding" evidence="1">
    <location>
        <begin position="113"/>
        <end position="153"/>
    </location>
</feature>
<dbReference type="EMBL" id="BAAAHH010000002">
    <property type="protein sequence ID" value="GAA0939498.1"/>
    <property type="molecule type" value="Genomic_DNA"/>
</dbReference>
<name>A0ABN1Q9H5_9ACTN</name>
<evidence type="ECO:0000259" key="2">
    <source>
        <dbReference type="Pfam" id="PF26563"/>
    </source>
</evidence>
<evidence type="ECO:0000313" key="4">
    <source>
        <dbReference type="Proteomes" id="UP001500665"/>
    </source>
</evidence>
<keyword evidence="4" id="KW-1185">Reference proteome</keyword>
<accession>A0ABN1Q9H5</accession>
<dbReference type="Gene3D" id="3.40.50.300">
    <property type="entry name" value="P-loop containing nucleotide triphosphate hydrolases"/>
    <property type="match status" value="1"/>
</dbReference>
<dbReference type="InterPro" id="IPR027417">
    <property type="entry name" value="P-loop_NTPase"/>
</dbReference>
<dbReference type="InterPro" id="IPR050625">
    <property type="entry name" value="ParA/MinD_ATPase"/>
</dbReference>